<evidence type="ECO:0000313" key="4">
    <source>
        <dbReference type="EMBL" id="SDK33772.1"/>
    </source>
</evidence>
<keyword evidence="1" id="KW-0732">Signal</keyword>
<keyword evidence="5" id="KW-1185">Reference proteome</keyword>
<reference evidence="4 6" key="2">
    <citation type="submission" date="2016-10" db="EMBL/GenBank/DDBJ databases">
        <authorList>
            <person name="de Groot N.N."/>
        </authorList>
    </citation>
    <scope>NUCLEOTIDE SEQUENCE [LARGE SCALE GENOMIC DNA]</scope>
    <source>
        <strain evidence="4 6">DSM 2895</strain>
    </source>
</reference>
<evidence type="ECO:0000259" key="2">
    <source>
        <dbReference type="Pfam" id="PF16107"/>
    </source>
</evidence>
<dbReference type="EMBL" id="FNED01000049">
    <property type="protein sequence ID" value="SDK33772.1"/>
    <property type="molecule type" value="Genomic_DNA"/>
</dbReference>
<dbReference type="Proteomes" id="UP000037269">
    <property type="component" value="Unassembled WGS sequence"/>
</dbReference>
<sequence>MIKIIKCFFFLLLVLLFLNGCNPSNVNEDIFQFKDSYVGDNGAVGNITMRLPSPNGEHLNGLELKTTKEPYGIILNYKKADTPEEIEKNYKETAIYNATFIFALVKNADWVTFNFVDQEYRITREKLQKWYGKNLREFTNEEDLAKLTQEFLADKGKVSQFFRE</sequence>
<dbReference type="PATRIC" id="fig|47500.8.peg.4485"/>
<evidence type="ECO:0000313" key="6">
    <source>
        <dbReference type="Proteomes" id="UP000182836"/>
    </source>
</evidence>
<reference evidence="3 5" key="1">
    <citation type="submission" date="2015-07" db="EMBL/GenBank/DDBJ databases">
        <title>Fjat-14205 dsm 2895.</title>
        <authorList>
            <person name="Liu B."/>
            <person name="Wang J."/>
            <person name="Zhu Y."/>
            <person name="Liu G."/>
            <person name="Chen Q."/>
            <person name="Chen Z."/>
            <person name="Lan J."/>
            <person name="Che J."/>
            <person name="Ge C."/>
            <person name="Shi H."/>
            <person name="Pan Z."/>
            <person name="Liu X."/>
        </authorList>
    </citation>
    <scope>NUCLEOTIDE SEQUENCE [LARGE SCALE GENOMIC DNA]</scope>
    <source>
        <strain evidence="3 5">DSM 2895</strain>
    </source>
</reference>
<dbReference type="STRING" id="47500.AF333_06955"/>
<evidence type="ECO:0000313" key="5">
    <source>
        <dbReference type="Proteomes" id="UP000037269"/>
    </source>
</evidence>
<dbReference type="InterPro" id="IPR032250">
    <property type="entry name" value="DUF4825"/>
</dbReference>
<feature type="chain" id="PRO_5010414586" description="DUF4825 domain-containing protein" evidence="1">
    <location>
        <begin position="27"/>
        <end position="164"/>
    </location>
</feature>
<evidence type="ECO:0000256" key="1">
    <source>
        <dbReference type="SAM" id="SignalP"/>
    </source>
</evidence>
<dbReference type="RefSeq" id="WP_043068844.1">
    <property type="nucleotide sequence ID" value="NZ_BJOA01000309.1"/>
</dbReference>
<accession>A0A0D1UT47</accession>
<protein>
    <recommendedName>
        <fullName evidence="2">DUF4825 domain-containing protein</fullName>
    </recommendedName>
</protein>
<dbReference type="EMBL" id="LGUG01000004">
    <property type="protein sequence ID" value="KON95256.1"/>
    <property type="molecule type" value="Genomic_DNA"/>
</dbReference>
<feature type="signal peptide" evidence="1">
    <location>
        <begin position="1"/>
        <end position="26"/>
    </location>
</feature>
<dbReference type="Proteomes" id="UP000182836">
    <property type="component" value="Unassembled WGS sequence"/>
</dbReference>
<dbReference type="AlphaFoldDB" id="A0A0D1UT47"/>
<organism evidence="3 5">
    <name type="scientific">Aneurinibacillus migulanus</name>
    <name type="common">Bacillus migulanus</name>
    <dbReference type="NCBI Taxonomy" id="47500"/>
    <lineage>
        <taxon>Bacteria</taxon>
        <taxon>Bacillati</taxon>
        <taxon>Bacillota</taxon>
        <taxon>Bacilli</taxon>
        <taxon>Bacillales</taxon>
        <taxon>Paenibacillaceae</taxon>
        <taxon>Aneurinibacillus group</taxon>
        <taxon>Aneurinibacillus</taxon>
    </lineage>
</organism>
<evidence type="ECO:0000313" key="3">
    <source>
        <dbReference type="EMBL" id="KON95256.1"/>
    </source>
</evidence>
<feature type="domain" description="DUF4825" evidence="2">
    <location>
        <begin position="31"/>
        <end position="120"/>
    </location>
</feature>
<name>A0A0D1UT47_ANEMI</name>
<dbReference type="GeneID" id="42304936"/>
<dbReference type="Pfam" id="PF16107">
    <property type="entry name" value="DUF4825"/>
    <property type="match status" value="1"/>
</dbReference>
<dbReference type="OrthoDB" id="2352542at2"/>
<gene>
    <name evidence="3" type="ORF">AF333_06955</name>
    <name evidence="4" type="ORF">SAMN04487909_14955</name>
</gene>
<proteinExistence type="predicted"/>